<dbReference type="InterPro" id="IPR026286">
    <property type="entry name" value="MaiA/AMDase"/>
</dbReference>
<protein>
    <recommendedName>
        <fullName evidence="3">Asp/Glu racemase</fullName>
    </recommendedName>
</protein>
<comment type="caution">
    <text evidence="1">The sequence shown here is derived from an EMBL/GenBank/DDBJ whole genome shotgun (WGS) entry which is preliminary data.</text>
</comment>
<dbReference type="Gene3D" id="3.40.50.12500">
    <property type="match status" value="1"/>
</dbReference>
<dbReference type="PANTHER" id="PTHR40267">
    <property type="entry name" value="BLR3294 PROTEIN"/>
    <property type="match status" value="1"/>
</dbReference>
<accession>A0ABR0K223</accession>
<dbReference type="EMBL" id="JAVRRG010000144">
    <property type="protein sequence ID" value="KAK5080816.1"/>
    <property type="molecule type" value="Genomic_DNA"/>
</dbReference>
<proteinExistence type="predicted"/>
<dbReference type="InterPro" id="IPR053714">
    <property type="entry name" value="Iso_Racemase_Enz_sf"/>
</dbReference>
<evidence type="ECO:0000313" key="2">
    <source>
        <dbReference type="Proteomes" id="UP001345013"/>
    </source>
</evidence>
<evidence type="ECO:0000313" key="1">
    <source>
        <dbReference type="EMBL" id="KAK5080816.1"/>
    </source>
</evidence>
<dbReference type="PIRSF" id="PIRSF015736">
    <property type="entry name" value="MI"/>
    <property type="match status" value="1"/>
</dbReference>
<organism evidence="1 2">
    <name type="scientific">Lithohypha guttulata</name>
    <dbReference type="NCBI Taxonomy" id="1690604"/>
    <lineage>
        <taxon>Eukaryota</taxon>
        <taxon>Fungi</taxon>
        <taxon>Dikarya</taxon>
        <taxon>Ascomycota</taxon>
        <taxon>Pezizomycotina</taxon>
        <taxon>Eurotiomycetes</taxon>
        <taxon>Chaetothyriomycetidae</taxon>
        <taxon>Chaetothyriales</taxon>
        <taxon>Trichomeriaceae</taxon>
        <taxon>Lithohypha</taxon>
    </lineage>
</organism>
<dbReference type="PANTHER" id="PTHR40267:SF1">
    <property type="entry name" value="BLR3294 PROTEIN"/>
    <property type="match status" value="1"/>
</dbReference>
<dbReference type="Proteomes" id="UP001345013">
    <property type="component" value="Unassembled WGS sequence"/>
</dbReference>
<name>A0ABR0K223_9EURO</name>
<gene>
    <name evidence="1" type="ORF">LTR24_008390</name>
</gene>
<reference evidence="1 2" key="1">
    <citation type="submission" date="2023-08" db="EMBL/GenBank/DDBJ databases">
        <title>Black Yeasts Isolated from many extreme environments.</title>
        <authorList>
            <person name="Coleine C."/>
            <person name="Stajich J.E."/>
            <person name="Selbmann L."/>
        </authorList>
    </citation>
    <scope>NUCLEOTIDE SEQUENCE [LARGE SCALE GENOMIC DNA]</scope>
    <source>
        <strain evidence="1 2">CCFEE 5885</strain>
    </source>
</reference>
<evidence type="ECO:0008006" key="3">
    <source>
        <dbReference type="Google" id="ProtNLM"/>
    </source>
</evidence>
<dbReference type="Pfam" id="PF17645">
    <property type="entry name" value="Amdase"/>
    <property type="match status" value="1"/>
</dbReference>
<sequence length="264" mass="28190">MSTRTIRLGILVPSSNTAMEPLITAMLHTINNTIPSLHITAHFSRFRVTQISLDATAHSQFDLPTIMRAVSLLADAKVDAISWGGTSAGWLGLETDTALCEAIEAEVGIPASTATLALVELLHGLGDPPVGLVTPYIPEMNAAIKKTFAGAGIAIADHDQCLGITDNNEIGEVSDEQVSSMVREVLAASEDLRFVMVFCTNLSAARLTPLLEREYQGRDPILLDSISAVVWGLLRKIGVDTRGTGVAEQWGRMFDLPRASAGKA</sequence>
<keyword evidence="2" id="KW-1185">Reference proteome</keyword>